<name>A0A195FYA4_9HYME</name>
<dbReference type="Proteomes" id="UP000078541">
    <property type="component" value="Unassembled WGS sequence"/>
</dbReference>
<feature type="non-terminal residue" evidence="2">
    <location>
        <position position="1"/>
    </location>
</feature>
<protein>
    <submittedName>
        <fullName evidence="2">Uncharacterized protein</fullName>
    </submittedName>
</protein>
<reference evidence="2 3" key="1">
    <citation type="submission" date="2016-03" db="EMBL/GenBank/DDBJ databases">
        <title>Trachymyrmex septentrionalis WGS genome.</title>
        <authorList>
            <person name="Nygaard S."/>
            <person name="Hu H."/>
            <person name="Boomsma J."/>
            <person name="Zhang G."/>
        </authorList>
    </citation>
    <scope>NUCLEOTIDE SEQUENCE [LARGE SCALE GENOMIC DNA]</scope>
    <source>
        <strain evidence="2">Tsep2-gDNA-1</strain>
        <tissue evidence="2">Whole body</tissue>
    </source>
</reference>
<accession>A0A195FYA4</accession>
<evidence type="ECO:0000313" key="3">
    <source>
        <dbReference type="Proteomes" id="UP000078541"/>
    </source>
</evidence>
<gene>
    <name evidence="2" type="ORF">ALC56_00112</name>
</gene>
<sequence length="178" mass="21231">SREKVNLIEYDNEERSLLEVKRERRSSSLFDGQRVTQTASYMIANTRLLDVNVHVKYHRSLLKSWISFEKGIDTRPAHIHNIWIAKDAFKARRPLTKVYKVHYVRTHQSAPRDMYSRWYGIEKQALLAYLVMQPAGRRTDRCIFHDIAITLGKRKSGPQARRARDMHRRRQWGRENEK</sequence>
<evidence type="ECO:0000256" key="1">
    <source>
        <dbReference type="SAM" id="MobiDB-lite"/>
    </source>
</evidence>
<keyword evidence="3" id="KW-1185">Reference proteome</keyword>
<organism evidence="2 3">
    <name type="scientific">Trachymyrmex septentrionalis</name>
    <dbReference type="NCBI Taxonomy" id="34720"/>
    <lineage>
        <taxon>Eukaryota</taxon>
        <taxon>Metazoa</taxon>
        <taxon>Ecdysozoa</taxon>
        <taxon>Arthropoda</taxon>
        <taxon>Hexapoda</taxon>
        <taxon>Insecta</taxon>
        <taxon>Pterygota</taxon>
        <taxon>Neoptera</taxon>
        <taxon>Endopterygota</taxon>
        <taxon>Hymenoptera</taxon>
        <taxon>Apocrita</taxon>
        <taxon>Aculeata</taxon>
        <taxon>Formicoidea</taxon>
        <taxon>Formicidae</taxon>
        <taxon>Myrmicinae</taxon>
        <taxon>Trachymyrmex</taxon>
    </lineage>
</organism>
<proteinExistence type="predicted"/>
<dbReference type="AlphaFoldDB" id="A0A195FYA4"/>
<dbReference type="EMBL" id="KQ981161">
    <property type="protein sequence ID" value="KYN45418.1"/>
    <property type="molecule type" value="Genomic_DNA"/>
</dbReference>
<evidence type="ECO:0000313" key="2">
    <source>
        <dbReference type="EMBL" id="KYN45418.1"/>
    </source>
</evidence>
<feature type="region of interest" description="Disordered" evidence="1">
    <location>
        <begin position="155"/>
        <end position="178"/>
    </location>
</feature>